<keyword evidence="3" id="KW-1185">Reference proteome</keyword>
<evidence type="ECO:0000256" key="1">
    <source>
        <dbReference type="SAM" id="MobiDB-lite"/>
    </source>
</evidence>
<organism evidence="2 3">
    <name type="scientific">Sphingomicrobium lutaoense</name>
    <dbReference type="NCBI Taxonomy" id="515949"/>
    <lineage>
        <taxon>Bacteria</taxon>
        <taxon>Pseudomonadati</taxon>
        <taxon>Pseudomonadota</taxon>
        <taxon>Alphaproteobacteria</taxon>
        <taxon>Sphingomonadales</taxon>
        <taxon>Sphingomonadaceae</taxon>
        <taxon>Sphingomicrobium</taxon>
    </lineage>
</organism>
<name>A0A839Z4E2_9SPHN</name>
<evidence type="ECO:0000313" key="2">
    <source>
        <dbReference type="EMBL" id="MBB3763504.1"/>
    </source>
</evidence>
<gene>
    <name evidence="2" type="ORF">FHS50_000527</name>
</gene>
<comment type="caution">
    <text evidence="2">The sequence shown here is derived from an EMBL/GenBank/DDBJ whole genome shotgun (WGS) entry which is preliminary data.</text>
</comment>
<dbReference type="Proteomes" id="UP000578569">
    <property type="component" value="Unassembled WGS sequence"/>
</dbReference>
<protein>
    <submittedName>
        <fullName evidence="2">Uncharacterized protein</fullName>
    </submittedName>
</protein>
<evidence type="ECO:0000313" key="3">
    <source>
        <dbReference type="Proteomes" id="UP000578569"/>
    </source>
</evidence>
<dbReference type="RefSeq" id="WP_183932843.1">
    <property type="nucleotide sequence ID" value="NZ_JACICF010000001.1"/>
</dbReference>
<sequence length="103" mass="10891">MVKNVALDQCEAFGIGLWLGFLPRFEIGMLAGLEIAEADDLLAGLVQRLDDVRTDEAGGADDEPGAGIFGKARSQRGGKATMRFAPNDMSAALISPLLGQLEE</sequence>
<accession>A0A839Z4E2</accession>
<dbReference type="EMBL" id="JACICF010000001">
    <property type="protein sequence ID" value="MBB3763504.1"/>
    <property type="molecule type" value="Genomic_DNA"/>
</dbReference>
<proteinExistence type="predicted"/>
<dbReference type="AlphaFoldDB" id="A0A839Z4E2"/>
<reference evidence="2 3" key="1">
    <citation type="submission" date="2020-08" db="EMBL/GenBank/DDBJ databases">
        <title>Genomic Encyclopedia of Type Strains, Phase IV (KMG-IV): sequencing the most valuable type-strain genomes for metagenomic binning, comparative biology and taxonomic classification.</title>
        <authorList>
            <person name="Goeker M."/>
        </authorList>
    </citation>
    <scope>NUCLEOTIDE SEQUENCE [LARGE SCALE GENOMIC DNA]</scope>
    <source>
        <strain evidence="2 3">DSM 24194</strain>
    </source>
</reference>
<feature type="region of interest" description="Disordered" evidence="1">
    <location>
        <begin position="55"/>
        <end position="77"/>
    </location>
</feature>